<evidence type="ECO:0000256" key="1">
    <source>
        <dbReference type="SAM" id="Phobius"/>
    </source>
</evidence>
<gene>
    <name evidence="2" type="ordered locus">AM1_G0103</name>
</gene>
<geneLocation type="plasmid" evidence="2 3">
    <name>pREB7</name>
</geneLocation>
<dbReference type="HOGENOM" id="CLU_163115_0_0_3"/>
<keyword evidence="1" id="KW-1133">Transmembrane helix</keyword>
<keyword evidence="2" id="KW-0614">Plasmid</keyword>
<dbReference type="KEGG" id="amr:AM1_G0103"/>
<organism evidence="2 3">
    <name type="scientific">Acaryochloris marina (strain MBIC 11017)</name>
    <dbReference type="NCBI Taxonomy" id="329726"/>
    <lineage>
        <taxon>Bacteria</taxon>
        <taxon>Bacillati</taxon>
        <taxon>Cyanobacteriota</taxon>
        <taxon>Cyanophyceae</taxon>
        <taxon>Acaryochloridales</taxon>
        <taxon>Acaryochloridaceae</taxon>
        <taxon>Acaryochloris</taxon>
    </lineage>
</organism>
<protein>
    <submittedName>
        <fullName evidence="2">Uncharacterized protein</fullName>
    </submittedName>
</protein>
<dbReference type="RefSeq" id="WP_012168349.1">
    <property type="nucleotide sequence ID" value="NC_009932.1"/>
</dbReference>
<keyword evidence="1" id="KW-0812">Transmembrane</keyword>
<accession>A8ZQJ7</accession>
<keyword evidence="1" id="KW-0472">Membrane</keyword>
<evidence type="ECO:0000313" key="3">
    <source>
        <dbReference type="Proteomes" id="UP000000268"/>
    </source>
</evidence>
<dbReference type="AlphaFoldDB" id="A8ZQJ7"/>
<proteinExistence type="predicted"/>
<evidence type="ECO:0000313" key="2">
    <source>
        <dbReference type="EMBL" id="ABW33283.1"/>
    </source>
</evidence>
<sequence>MDGLLAENEKAIKQRIVDLKLKDKEISQLEKLQRIKRTEREIKREGTWFKIAFIGIGILIGLPVGVFLNHLAGQNAAVSSPIEQVSGK</sequence>
<dbReference type="Proteomes" id="UP000000268">
    <property type="component" value="Plasmid pREB7"/>
</dbReference>
<dbReference type="EMBL" id="CP000844">
    <property type="protein sequence ID" value="ABW33283.1"/>
    <property type="molecule type" value="Genomic_DNA"/>
</dbReference>
<reference evidence="2 3" key="1">
    <citation type="journal article" date="2008" name="Proc. Natl. Acad. Sci. U.S.A.">
        <title>Niche adaptation and genome expansion in the chlorophyll d-producing cyanobacterium Acaryochloris marina.</title>
        <authorList>
            <person name="Swingley W.D."/>
            <person name="Chen M."/>
            <person name="Cheung P.C."/>
            <person name="Conrad A.L."/>
            <person name="Dejesa L.C."/>
            <person name="Hao J."/>
            <person name="Honchak B.M."/>
            <person name="Karbach L.E."/>
            <person name="Kurdoglu A."/>
            <person name="Lahiri S."/>
            <person name="Mastrian S.D."/>
            <person name="Miyashita H."/>
            <person name="Page L."/>
            <person name="Ramakrishna P."/>
            <person name="Satoh S."/>
            <person name="Sattley W.M."/>
            <person name="Shimada Y."/>
            <person name="Taylor H.L."/>
            <person name="Tomo T."/>
            <person name="Tsuchiya T."/>
            <person name="Wang Z.T."/>
            <person name="Raymond J."/>
            <person name="Mimuro M."/>
            <person name="Blankenship R.E."/>
            <person name="Touchman J.W."/>
        </authorList>
    </citation>
    <scope>NUCLEOTIDE SEQUENCE [LARGE SCALE GENOMIC DNA]</scope>
    <source>
        <strain evidence="3">MBIC 11017</strain>
        <plasmid evidence="3">Plasmid pREB7</plasmid>
    </source>
</reference>
<keyword evidence="3" id="KW-1185">Reference proteome</keyword>
<name>A8ZQJ7_ACAM1</name>
<feature type="transmembrane region" description="Helical" evidence="1">
    <location>
        <begin position="47"/>
        <end position="68"/>
    </location>
</feature>